<dbReference type="EMBL" id="JAEUGD010000068">
    <property type="protein sequence ID" value="MBL6449949.1"/>
    <property type="molecule type" value="Genomic_DNA"/>
</dbReference>
<gene>
    <name evidence="2" type="ORF">JMN32_26790</name>
</gene>
<dbReference type="SUPFAM" id="SSF49265">
    <property type="entry name" value="Fibronectin type III"/>
    <property type="match status" value="1"/>
</dbReference>
<protein>
    <recommendedName>
        <fullName evidence="1">Fibronectin type-III domain-containing protein</fullName>
    </recommendedName>
</protein>
<feature type="domain" description="Fibronectin type-III" evidence="1">
    <location>
        <begin position="307"/>
        <end position="404"/>
    </location>
</feature>
<evidence type="ECO:0000313" key="2">
    <source>
        <dbReference type="EMBL" id="MBL6449949.1"/>
    </source>
</evidence>
<comment type="caution">
    <text evidence="2">The sequence shown here is derived from an EMBL/GenBank/DDBJ whole genome shotgun (WGS) entry which is preliminary data.</text>
</comment>
<evidence type="ECO:0000313" key="3">
    <source>
        <dbReference type="Proteomes" id="UP000614216"/>
    </source>
</evidence>
<accession>A0A937G182</accession>
<dbReference type="Gene3D" id="2.60.40.10">
    <property type="entry name" value="Immunoglobulins"/>
    <property type="match status" value="1"/>
</dbReference>
<organism evidence="2 3">
    <name type="scientific">Fulvivirga marina</name>
    <dbReference type="NCBI Taxonomy" id="2494733"/>
    <lineage>
        <taxon>Bacteria</taxon>
        <taxon>Pseudomonadati</taxon>
        <taxon>Bacteroidota</taxon>
        <taxon>Cytophagia</taxon>
        <taxon>Cytophagales</taxon>
        <taxon>Fulvivirgaceae</taxon>
        <taxon>Fulvivirga</taxon>
    </lineage>
</organism>
<dbReference type="PROSITE" id="PS50853">
    <property type="entry name" value="FN3"/>
    <property type="match status" value="1"/>
</dbReference>
<keyword evidence="3" id="KW-1185">Reference proteome</keyword>
<sequence>MKHITKNQYRFNYSLIHALLMAIYLFMGVAQSAFSQIYPVNATTQIAPPYSVCISDYVAPGSEQLKLNLFLRDLTEPVYDVRIRLVIEGQGVRIETSPTYNPPPITIEGGLSTWLDATDLAPLFASRNLIFSGYSKSEFERYGRLPEGFYQFCFTVYDYRHSEIQLSQQSCQNLWLVRPDPPMLNQPACAAELELNEMQQSVIFQWTPMAISPNSSFTTDYIFRLYEIRSEGRNPADIVLSTNPIYELQTAETSLLYGVAEPPLVPGMEYVWQVQAVDLGGRDRFKNNGYSKICTFRVAENEEPLPEPDEFKAWGLNESMGMASWVPSLEPDGYTVEYRLADNPQAEWFVEELQLPPDAQLADSMYVVLQDLMAQTAYEVRVGSKRGAFVSSWTETKRFTTYPPRVFVCGDPQEVQQPLNTTPLISAIRGEVFTVGDFNMRLTKVTGGDGVFSGYGSVETPFLGFNLAVKFDNIRVNELYQVVDGEVIALSDGIDGLIETWEGDGDAGSDDGDNNTDDDFDGVDIDFNGEISDVTVGDDGVIVVTDENGTQTTYEQETDEETGEKKSVKITDSSGDIFLIDKDGKVTKGSRSNADNQSLGVQEKLIVEVLEELSVEINNWLATNGKGPLSEEEIRMLLLSDYFSDKAFVLKGLVDEAIPALMESPGKLKESINADPSDADKFQEIIGQVTDKEAAFKGQLSEGEWETGKKIVYDHLEESFWRDFFWEYPHWKKAAIIMEEYLGRQGYENTQSYHYQTFSEVKADLVFSQDFSTEMEWTFSDELSEKATFELLAFTYKVPYWEANQVTVESFKEYTINWLRLKDDRIARGEGWEVGFAEIVADIVTAATGAPAIYGWVTGKHYRTNEELADWEQALAILDVIPAEALVKVGVTAMVVKIGGKVIDFAAVSKATTNVLMAAKAAGLKFAVKASNEIIVLAKNGKDYLFKIVNDVILDIYWRYDVERVIAKLAGVKYIIDDSKNIYKGSLEIVEEGGKTGVRRAVTGVKWFDELPEALKADIGEQGSDLWHLFEKASDARRAELVEAWDVVIKPSKGVREITGNLNTIREKYLLAKNGDVSARAEIAYAKYKSSLGELVHFNTPPNSAISMADFTIGGVTVDTKLLSGIGGNAAKNVSKGVKQVGDNGIVQVIRKTESTHTLDEFKDFFDTFNPSNPSVKIEVIDQELLSQFWNF</sequence>
<dbReference type="InterPro" id="IPR013783">
    <property type="entry name" value="Ig-like_fold"/>
</dbReference>
<dbReference type="CDD" id="cd00063">
    <property type="entry name" value="FN3"/>
    <property type="match status" value="1"/>
</dbReference>
<evidence type="ECO:0000259" key="1">
    <source>
        <dbReference type="PROSITE" id="PS50853"/>
    </source>
</evidence>
<dbReference type="InterPro" id="IPR003961">
    <property type="entry name" value="FN3_dom"/>
</dbReference>
<name>A0A937G182_9BACT</name>
<proteinExistence type="predicted"/>
<dbReference type="InterPro" id="IPR036116">
    <property type="entry name" value="FN3_sf"/>
</dbReference>
<dbReference type="AlphaFoldDB" id="A0A937G182"/>
<reference evidence="2" key="1">
    <citation type="submission" date="2021-01" db="EMBL/GenBank/DDBJ databases">
        <title>Fulvivirga kasyanovii gen. nov., sp nov., a novel member of the phylum Bacteroidetes isolated from seawater in a mussel farm.</title>
        <authorList>
            <person name="Zhao L.-H."/>
            <person name="Wang Z.-J."/>
        </authorList>
    </citation>
    <scope>NUCLEOTIDE SEQUENCE</scope>
    <source>
        <strain evidence="2">29W222</strain>
    </source>
</reference>
<dbReference type="RefSeq" id="WP_202859496.1">
    <property type="nucleotide sequence ID" value="NZ_JAEUGD010000068.1"/>
</dbReference>
<dbReference type="Proteomes" id="UP000614216">
    <property type="component" value="Unassembled WGS sequence"/>
</dbReference>